<protein>
    <submittedName>
        <fullName evidence="1">Rhamnogalacturonan acetylesterase</fullName>
    </submittedName>
</protein>
<gene>
    <name evidence="1" type="ORF">JCM15093_900</name>
</gene>
<dbReference type="SUPFAM" id="SSF81853">
    <property type="entry name" value="Family 10 polysaccharide lyase"/>
    <property type="match status" value="1"/>
</dbReference>
<comment type="caution">
    <text evidence="1">The sequence shown here is derived from an EMBL/GenBank/DDBJ whole genome shotgun (WGS) entry which is preliminary data.</text>
</comment>
<dbReference type="Pfam" id="PF09492">
    <property type="entry name" value="Pec_lyase"/>
    <property type="match status" value="1"/>
</dbReference>
<proteinExistence type="predicted"/>
<sequence length="365" mass="42377">MKQFTLIVLLLVAHITSVFGQNEVSYKEKQQYKNWVRLAPKLEDSFFQTQEAIRIAENVLLYQLNTGGWPKNIYMPAELSAAEKKAVIAAQKDENESTIDNGATSTEIQYLARIYNVTKDERYKKAVIRGLEYLFKAQYPNGGWPQFYPRPKGYYTQITYNDNAMLNVLQLIRKVYEKQEPYTFLPENMVEKARKSFDLGIECILKTQVHINGKLTVWCAQHDHVTLLPAKARAYELPSLSGQESDNLVLLLMSLPNPSEEIKNAIEGAVEWFKQAKIEGLTKEYFTDSEGRKDYRMVSCTDCEPLWARFYDLETGKAFFCDRDGVKVDSVSKIGYERRNGYSWYNNDGSKVIRDYEKWKKRNNF</sequence>
<accession>A0A069D0F2</accession>
<dbReference type="OrthoDB" id="9804686at2"/>
<name>A0A069D0F2_9BACE</name>
<dbReference type="EMBL" id="BAJS01000003">
    <property type="protein sequence ID" value="GAK35776.1"/>
    <property type="molecule type" value="Genomic_DNA"/>
</dbReference>
<dbReference type="RefSeq" id="WP_024995850.1">
    <property type="nucleotide sequence ID" value="NZ_BAJS01000003.1"/>
</dbReference>
<dbReference type="AlphaFoldDB" id="A0A069D0F2"/>
<organism evidence="1 2">
    <name type="scientific">Bacteroides graminisolvens DSM 19988 = JCM 15093</name>
    <dbReference type="NCBI Taxonomy" id="1121097"/>
    <lineage>
        <taxon>Bacteria</taxon>
        <taxon>Pseudomonadati</taxon>
        <taxon>Bacteroidota</taxon>
        <taxon>Bacteroidia</taxon>
        <taxon>Bacteroidales</taxon>
        <taxon>Bacteroidaceae</taxon>
        <taxon>Bacteroides</taxon>
    </lineage>
</organism>
<dbReference type="Proteomes" id="UP000027601">
    <property type="component" value="Unassembled WGS sequence"/>
</dbReference>
<keyword evidence="2" id="KW-1185">Reference proteome</keyword>
<evidence type="ECO:0000313" key="1">
    <source>
        <dbReference type="EMBL" id="GAK35776.1"/>
    </source>
</evidence>
<reference evidence="1 2" key="1">
    <citation type="journal article" date="2015" name="Microbes Environ.">
        <title>Distribution and evolution of nitrogen fixation genes in the phylum bacteroidetes.</title>
        <authorList>
            <person name="Inoue J."/>
            <person name="Oshima K."/>
            <person name="Suda W."/>
            <person name="Sakamoto M."/>
            <person name="Iino T."/>
            <person name="Noda S."/>
            <person name="Hongoh Y."/>
            <person name="Hattori M."/>
            <person name="Ohkuma M."/>
        </authorList>
    </citation>
    <scope>NUCLEOTIDE SEQUENCE [LARGE SCALE GENOMIC DNA]</scope>
    <source>
        <strain evidence="1 2">JCM 15093</strain>
    </source>
</reference>
<dbReference type="InterPro" id="IPR012669">
    <property type="entry name" value="Pectate_lyase"/>
</dbReference>
<dbReference type="eggNOG" id="COG4677">
    <property type="taxonomic scope" value="Bacteria"/>
</dbReference>
<dbReference type="NCBIfam" id="TIGR02474">
    <property type="entry name" value="pec_lyase"/>
    <property type="match status" value="1"/>
</dbReference>
<dbReference type="Gene3D" id="1.50.10.20">
    <property type="match status" value="1"/>
</dbReference>
<evidence type="ECO:0000313" key="2">
    <source>
        <dbReference type="Proteomes" id="UP000027601"/>
    </source>
</evidence>